<protein>
    <recommendedName>
        <fullName evidence="7">TLC domain-containing protein</fullName>
    </recommendedName>
</protein>
<dbReference type="PANTHER" id="PTHR13439:SF6">
    <property type="entry name" value="AAR085WP"/>
    <property type="match status" value="1"/>
</dbReference>
<dbReference type="HOGENOM" id="CLU_034597_0_1_1"/>
<dbReference type="EMBL" id="HE580267">
    <property type="protein sequence ID" value="CCD22628.1"/>
    <property type="molecule type" value="Genomic_DNA"/>
</dbReference>
<dbReference type="GO" id="GO:0005783">
    <property type="term" value="C:endoplasmic reticulum"/>
    <property type="evidence" value="ECO:0007669"/>
    <property type="project" value="TreeGrafter"/>
</dbReference>
<accession>G0W490</accession>
<evidence type="ECO:0000256" key="1">
    <source>
        <dbReference type="ARBA" id="ARBA00004141"/>
    </source>
</evidence>
<keyword evidence="2 5" id="KW-0812">Transmembrane</keyword>
<dbReference type="Proteomes" id="UP000000689">
    <property type="component" value="Chromosome 1"/>
</dbReference>
<dbReference type="AlphaFoldDB" id="G0W490"/>
<evidence type="ECO:0000256" key="3">
    <source>
        <dbReference type="ARBA" id="ARBA00022989"/>
    </source>
</evidence>
<reference evidence="8 9" key="1">
    <citation type="journal article" date="2011" name="Proc. Natl. Acad. Sci. U.S.A.">
        <title>Evolutionary erosion of yeast sex chromosomes by mating-type switching accidents.</title>
        <authorList>
            <person name="Gordon J.L."/>
            <person name="Armisen D."/>
            <person name="Proux-Wera E."/>
            <person name="Oheigeartaigh S.S."/>
            <person name="Byrne K.P."/>
            <person name="Wolfe K.H."/>
        </authorList>
    </citation>
    <scope>NUCLEOTIDE SEQUENCE [LARGE SCALE GENOMIC DNA]</scope>
    <source>
        <strain evidence="9">ATCC 10597 / BCRC 20456 / CBS 421 / NBRC 0211 / NRRL Y-12639</strain>
    </source>
</reference>
<evidence type="ECO:0000256" key="5">
    <source>
        <dbReference type="PROSITE-ProRule" id="PRU00205"/>
    </source>
</evidence>
<dbReference type="GO" id="GO:0016020">
    <property type="term" value="C:membrane"/>
    <property type="evidence" value="ECO:0007669"/>
    <property type="project" value="UniProtKB-SubCell"/>
</dbReference>
<sequence>MPSKMAHCLDYVINALLELPQPSFFRTHINPYLARTNLLTTDILDNLHSIVFISIFYHIVYLIGKYIIFPPFVSLKLKWDQQDQEKQEAIAGKKNDNKTPHHHHHHKKRYNALVIQSSIHLISLLQSIVVLYLSFDFLLCPERSSEPYQTSESRIFGSNRETQVICIYAIGYFLWDTIISLFYSSTAFVLHGIISTVVFTIGLKPYIQYYAPVFLMFELSNPFLNFRWFGIKLFPSNSKIGDTFLLINNLILMIMFFFARIAWGWFQIGKLIYDYYQVRNDPSFLFWDSAIIVSGNFVLDILNVIWFSTMVSVAFKVLKQGSKAAKSN</sequence>
<dbReference type="GO" id="GO:0071618">
    <property type="term" value="F:lysophosphatidylethanolamine acyltransferase activity"/>
    <property type="evidence" value="ECO:0007669"/>
    <property type="project" value="EnsemblFungi"/>
</dbReference>
<keyword evidence="9" id="KW-1185">Reference proteome</keyword>
<feature type="transmembrane region" description="Helical" evidence="6">
    <location>
        <begin position="245"/>
        <end position="266"/>
    </location>
</feature>
<proteinExistence type="predicted"/>
<keyword evidence="4 5" id="KW-0472">Membrane</keyword>
<feature type="transmembrane region" description="Helical" evidence="6">
    <location>
        <begin position="207"/>
        <end position="224"/>
    </location>
</feature>
<feature type="transmembrane region" description="Helical" evidence="6">
    <location>
        <begin position="286"/>
        <end position="318"/>
    </location>
</feature>
<dbReference type="eggNOG" id="KOG4561">
    <property type="taxonomic scope" value="Eukaryota"/>
</dbReference>
<dbReference type="InterPro" id="IPR050846">
    <property type="entry name" value="TLCD"/>
</dbReference>
<evidence type="ECO:0000313" key="9">
    <source>
        <dbReference type="Proteomes" id="UP000000689"/>
    </source>
</evidence>
<dbReference type="InterPro" id="IPR006634">
    <property type="entry name" value="TLC-dom"/>
</dbReference>
<comment type="subcellular location">
    <subcellularLocation>
        <location evidence="1">Membrane</location>
        <topology evidence="1">Multi-pass membrane protein</topology>
    </subcellularLocation>
</comment>
<evidence type="ECO:0000256" key="2">
    <source>
        <dbReference type="ARBA" id="ARBA00022692"/>
    </source>
</evidence>
<dbReference type="PROSITE" id="PS50922">
    <property type="entry name" value="TLC"/>
    <property type="match status" value="1"/>
</dbReference>
<feature type="transmembrane region" description="Helical" evidence="6">
    <location>
        <begin position="113"/>
        <end position="135"/>
    </location>
</feature>
<dbReference type="GO" id="GO:0055088">
    <property type="term" value="P:lipid homeostasis"/>
    <property type="evidence" value="ECO:0007669"/>
    <property type="project" value="TreeGrafter"/>
</dbReference>
<keyword evidence="3 6" id="KW-1133">Transmembrane helix</keyword>
<dbReference type="STRING" id="1071378.G0W490"/>
<evidence type="ECO:0000259" key="7">
    <source>
        <dbReference type="PROSITE" id="PS50922"/>
    </source>
</evidence>
<feature type="domain" description="TLC" evidence="7">
    <location>
        <begin position="112"/>
        <end position="319"/>
    </location>
</feature>
<feature type="transmembrane region" description="Helical" evidence="6">
    <location>
        <begin position="181"/>
        <end position="201"/>
    </location>
</feature>
<dbReference type="GeneID" id="11495419"/>
<name>G0W490_NAUDC</name>
<dbReference type="Pfam" id="PF03798">
    <property type="entry name" value="TRAM_LAG1_CLN8"/>
    <property type="match status" value="1"/>
</dbReference>
<dbReference type="KEGG" id="ndi:NDAI_0A04720"/>
<dbReference type="RefSeq" id="XP_003667871.1">
    <property type="nucleotide sequence ID" value="XM_003667823.1"/>
</dbReference>
<dbReference type="OMA" id="AIGYFLW"/>
<evidence type="ECO:0000256" key="4">
    <source>
        <dbReference type="ARBA" id="ARBA00023136"/>
    </source>
</evidence>
<evidence type="ECO:0000256" key="6">
    <source>
        <dbReference type="SAM" id="Phobius"/>
    </source>
</evidence>
<dbReference type="PANTHER" id="PTHR13439">
    <property type="entry name" value="CT120 PROTEIN"/>
    <property type="match status" value="1"/>
</dbReference>
<feature type="transmembrane region" description="Helical" evidence="6">
    <location>
        <begin position="47"/>
        <end position="68"/>
    </location>
</feature>
<evidence type="ECO:0000313" key="8">
    <source>
        <dbReference type="EMBL" id="CCD22628.1"/>
    </source>
</evidence>
<dbReference type="GO" id="GO:0036152">
    <property type="term" value="P:phosphatidylethanolamine acyl-chain remodeling"/>
    <property type="evidence" value="ECO:0007669"/>
    <property type="project" value="EnsemblFungi"/>
</dbReference>
<organism evidence="8 9">
    <name type="scientific">Naumovozyma dairenensis (strain ATCC 10597 / BCRC 20456 / CBS 421 / NBRC 0211 / NRRL Y-12639)</name>
    <name type="common">Saccharomyces dairenensis</name>
    <dbReference type="NCBI Taxonomy" id="1071378"/>
    <lineage>
        <taxon>Eukaryota</taxon>
        <taxon>Fungi</taxon>
        <taxon>Dikarya</taxon>
        <taxon>Ascomycota</taxon>
        <taxon>Saccharomycotina</taxon>
        <taxon>Saccharomycetes</taxon>
        <taxon>Saccharomycetales</taxon>
        <taxon>Saccharomycetaceae</taxon>
        <taxon>Naumovozyma</taxon>
    </lineage>
</organism>
<dbReference type="OrthoDB" id="10266980at2759"/>
<dbReference type="SMART" id="SM00724">
    <property type="entry name" value="TLC"/>
    <property type="match status" value="1"/>
</dbReference>
<gene>
    <name evidence="8" type="primary">NDAI0A04720</name>
    <name evidence="8" type="ordered locus">NDAI_0A04720</name>
</gene>